<keyword evidence="2" id="KW-0732">Signal</keyword>
<protein>
    <recommendedName>
        <fullName evidence="3">AMIN-like domain-containing protein</fullName>
    </recommendedName>
</protein>
<gene>
    <name evidence="4" type="ORF">JOF55_001171</name>
</gene>
<evidence type="ECO:0000313" key="5">
    <source>
        <dbReference type="Proteomes" id="UP001180845"/>
    </source>
</evidence>
<reference evidence="4" key="1">
    <citation type="submission" date="2023-07" db="EMBL/GenBank/DDBJ databases">
        <title>Sequencing the genomes of 1000 actinobacteria strains.</title>
        <authorList>
            <person name="Klenk H.-P."/>
        </authorList>
    </citation>
    <scope>NUCLEOTIDE SEQUENCE</scope>
    <source>
        <strain evidence="4">DSM 45977</strain>
    </source>
</reference>
<feature type="compositionally biased region" description="Low complexity" evidence="1">
    <location>
        <begin position="50"/>
        <end position="92"/>
    </location>
</feature>
<accession>A0AAE3ZBS5</accession>
<keyword evidence="5" id="KW-1185">Reference proteome</keyword>
<proteinExistence type="predicted"/>
<feature type="compositionally biased region" description="Low complexity" evidence="1">
    <location>
        <begin position="101"/>
        <end position="116"/>
    </location>
</feature>
<name>A0AAE3ZBS5_9ACTN</name>
<dbReference type="InterPro" id="IPR056303">
    <property type="entry name" value="AMIN-like"/>
</dbReference>
<dbReference type="Pfam" id="PF24837">
    <property type="entry name" value="AMIN-like"/>
    <property type="match status" value="1"/>
</dbReference>
<evidence type="ECO:0000259" key="3">
    <source>
        <dbReference type="Pfam" id="PF24837"/>
    </source>
</evidence>
<organism evidence="4 5">
    <name type="scientific">Haloactinomyces albus</name>
    <dbReference type="NCBI Taxonomy" id="1352928"/>
    <lineage>
        <taxon>Bacteria</taxon>
        <taxon>Bacillati</taxon>
        <taxon>Actinomycetota</taxon>
        <taxon>Actinomycetes</taxon>
        <taxon>Actinopolysporales</taxon>
        <taxon>Actinopolysporaceae</taxon>
        <taxon>Haloactinomyces</taxon>
    </lineage>
</organism>
<evidence type="ECO:0000256" key="1">
    <source>
        <dbReference type="SAM" id="MobiDB-lite"/>
    </source>
</evidence>
<feature type="domain" description="AMIN-like" evidence="3">
    <location>
        <begin position="127"/>
        <end position="243"/>
    </location>
</feature>
<feature type="chain" id="PRO_5042278275" description="AMIN-like domain-containing protein" evidence="2">
    <location>
        <begin position="32"/>
        <end position="336"/>
    </location>
</feature>
<feature type="region of interest" description="Disordered" evidence="1">
    <location>
        <begin position="29"/>
        <end position="123"/>
    </location>
</feature>
<dbReference type="EMBL" id="JAVDXW010000001">
    <property type="protein sequence ID" value="MDR7300990.1"/>
    <property type="molecule type" value="Genomic_DNA"/>
</dbReference>
<evidence type="ECO:0000313" key="4">
    <source>
        <dbReference type="EMBL" id="MDR7300990.1"/>
    </source>
</evidence>
<evidence type="ECO:0000256" key="2">
    <source>
        <dbReference type="SAM" id="SignalP"/>
    </source>
</evidence>
<sequence length="336" mass="35294">MKRRSLRMLMTGTAAALVVPLAGWGAGTALSQGSENAPPDRSVQSSHAVTQPSTAQVSATQAQPSTTQPSTTQASTTQAQPSTTQQQAAQESTRVKPSTGAKQQPAAQQPPAQNPATLTGIEVKPGDASYDRVIFNFSGTQGGQRLPEHTPTYLEDYPRKPGSGKPVEMEGQLFLKMSFSPATASGSVRESVEATLPTVAEVRYLGGFEKVQEAAIGVNSCHGAPVRAPFEVTTRDSAIVVDVGTPNCGSDDPVTRECGDVSFEPQTDYGAFNITATNVGCEKARNVASLVEGRIGQPYGTPGGFSCLPEYDDSEPTPNYVYTCTRADAKVTFITG</sequence>
<feature type="region of interest" description="Disordered" evidence="1">
    <location>
        <begin position="139"/>
        <end position="165"/>
    </location>
</feature>
<dbReference type="Proteomes" id="UP001180845">
    <property type="component" value="Unassembled WGS sequence"/>
</dbReference>
<comment type="caution">
    <text evidence="4">The sequence shown here is derived from an EMBL/GenBank/DDBJ whole genome shotgun (WGS) entry which is preliminary data.</text>
</comment>
<dbReference type="AlphaFoldDB" id="A0AAE3ZBS5"/>
<feature type="signal peptide" evidence="2">
    <location>
        <begin position="1"/>
        <end position="31"/>
    </location>
</feature>